<feature type="non-terminal residue" evidence="1">
    <location>
        <position position="1"/>
    </location>
</feature>
<dbReference type="Proteomes" id="UP000324897">
    <property type="component" value="Unassembled WGS sequence"/>
</dbReference>
<accession>A0A5J9SR67</accession>
<evidence type="ECO:0000313" key="1">
    <source>
        <dbReference type="EMBL" id="TVU01474.1"/>
    </source>
</evidence>
<organism evidence="1 2">
    <name type="scientific">Eragrostis curvula</name>
    <name type="common">weeping love grass</name>
    <dbReference type="NCBI Taxonomy" id="38414"/>
    <lineage>
        <taxon>Eukaryota</taxon>
        <taxon>Viridiplantae</taxon>
        <taxon>Streptophyta</taxon>
        <taxon>Embryophyta</taxon>
        <taxon>Tracheophyta</taxon>
        <taxon>Spermatophyta</taxon>
        <taxon>Magnoliopsida</taxon>
        <taxon>Liliopsida</taxon>
        <taxon>Poales</taxon>
        <taxon>Poaceae</taxon>
        <taxon>PACMAD clade</taxon>
        <taxon>Chloridoideae</taxon>
        <taxon>Eragrostideae</taxon>
        <taxon>Eragrostidinae</taxon>
        <taxon>Eragrostis</taxon>
    </lineage>
</organism>
<comment type="caution">
    <text evidence="1">The sequence shown here is derived from an EMBL/GenBank/DDBJ whole genome shotgun (WGS) entry which is preliminary data.</text>
</comment>
<sequence>MASSRVTIHEEIASLVGGGQVAPEAKDPLAATVARTPVEEYQERLRRIIGVPAAPFPWWRWLPFVRPNLNAIPVGQPLNADQIEMLCKSRRPGHFERLAAGHQLAIDCLEEYNALHPVRDLPVTWA</sequence>
<dbReference type="AlphaFoldDB" id="A0A5J9SR67"/>
<name>A0A5J9SR67_9POAL</name>
<evidence type="ECO:0000313" key="2">
    <source>
        <dbReference type="Proteomes" id="UP000324897"/>
    </source>
</evidence>
<reference evidence="1 2" key="1">
    <citation type="journal article" date="2019" name="Sci. Rep.">
        <title>A high-quality genome of Eragrostis curvula grass provides insights into Poaceae evolution and supports new strategies to enhance forage quality.</title>
        <authorList>
            <person name="Carballo J."/>
            <person name="Santos B.A.C.M."/>
            <person name="Zappacosta D."/>
            <person name="Garbus I."/>
            <person name="Selva J.P."/>
            <person name="Gallo C.A."/>
            <person name="Diaz A."/>
            <person name="Albertini E."/>
            <person name="Caccamo M."/>
            <person name="Echenique V."/>
        </authorList>
    </citation>
    <scope>NUCLEOTIDE SEQUENCE [LARGE SCALE GENOMIC DNA]</scope>
    <source>
        <strain evidence="2">cv. Victoria</strain>
        <tissue evidence="1">Leaf</tissue>
    </source>
</reference>
<dbReference type="Gramene" id="TVU01474">
    <property type="protein sequence ID" value="TVU01474"/>
    <property type="gene ID" value="EJB05_53078"/>
</dbReference>
<gene>
    <name evidence="1" type="ORF">EJB05_53078</name>
</gene>
<keyword evidence="2" id="KW-1185">Reference proteome</keyword>
<dbReference type="EMBL" id="RWGY01000441">
    <property type="protein sequence ID" value="TVU01474.1"/>
    <property type="molecule type" value="Genomic_DNA"/>
</dbReference>
<proteinExistence type="predicted"/>
<protein>
    <submittedName>
        <fullName evidence="1">Uncharacterized protein</fullName>
    </submittedName>
</protein>